<dbReference type="AlphaFoldDB" id="A0ABD0PP47"/>
<keyword evidence="2" id="KW-1185">Reference proteome</keyword>
<evidence type="ECO:0008006" key="3">
    <source>
        <dbReference type="Google" id="ProtNLM"/>
    </source>
</evidence>
<sequence>SYWLSESVNHLLLQWGDEGLLYSWTLNGDPLMDGNSTIDLDEKTDGNINCMVKNHVSHGQKTIRVKPCP</sequence>
<dbReference type="InterPro" id="IPR013783">
    <property type="entry name" value="Ig-like_fold"/>
</dbReference>
<name>A0ABD0PP47_CIRMR</name>
<dbReference type="Proteomes" id="UP001529510">
    <property type="component" value="Unassembled WGS sequence"/>
</dbReference>
<comment type="caution">
    <text evidence="1">The sequence shown here is derived from an EMBL/GenBank/DDBJ whole genome shotgun (WGS) entry which is preliminary data.</text>
</comment>
<proteinExistence type="predicted"/>
<gene>
    <name evidence="1" type="ORF">M9458_027840</name>
</gene>
<accession>A0ABD0PP47</accession>
<feature type="non-terminal residue" evidence="1">
    <location>
        <position position="69"/>
    </location>
</feature>
<feature type="non-terminal residue" evidence="1">
    <location>
        <position position="1"/>
    </location>
</feature>
<organism evidence="1 2">
    <name type="scientific">Cirrhinus mrigala</name>
    <name type="common">Mrigala</name>
    <dbReference type="NCBI Taxonomy" id="683832"/>
    <lineage>
        <taxon>Eukaryota</taxon>
        <taxon>Metazoa</taxon>
        <taxon>Chordata</taxon>
        <taxon>Craniata</taxon>
        <taxon>Vertebrata</taxon>
        <taxon>Euteleostomi</taxon>
        <taxon>Actinopterygii</taxon>
        <taxon>Neopterygii</taxon>
        <taxon>Teleostei</taxon>
        <taxon>Ostariophysi</taxon>
        <taxon>Cypriniformes</taxon>
        <taxon>Cyprinidae</taxon>
        <taxon>Labeoninae</taxon>
        <taxon>Labeonini</taxon>
        <taxon>Cirrhinus</taxon>
    </lineage>
</organism>
<protein>
    <recommendedName>
        <fullName evidence="3">Ig-like domain-containing protein</fullName>
    </recommendedName>
</protein>
<dbReference type="EMBL" id="JAMKFB020000014">
    <property type="protein sequence ID" value="KAL0175510.1"/>
    <property type="molecule type" value="Genomic_DNA"/>
</dbReference>
<evidence type="ECO:0000313" key="1">
    <source>
        <dbReference type="EMBL" id="KAL0175510.1"/>
    </source>
</evidence>
<evidence type="ECO:0000313" key="2">
    <source>
        <dbReference type="Proteomes" id="UP001529510"/>
    </source>
</evidence>
<reference evidence="1 2" key="1">
    <citation type="submission" date="2024-05" db="EMBL/GenBank/DDBJ databases">
        <title>Genome sequencing and assembly of Indian major carp, Cirrhinus mrigala (Hamilton, 1822).</title>
        <authorList>
            <person name="Mohindra V."/>
            <person name="Chowdhury L.M."/>
            <person name="Lal K."/>
            <person name="Jena J.K."/>
        </authorList>
    </citation>
    <scope>NUCLEOTIDE SEQUENCE [LARGE SCALE GENOMIC DNA]</scope>
    <source>
        <strain evidence="1">CM1030</strain>
        <tissue evidence="1">Blood</tissue>
    </source>
</reference>
<dbReference type="Gene3D" id="2.60.40.10">
    <property type="entry name" value="Immunoglobulins"/>
    <property type="match status" value="1"/>
</dbReference>